<feature type="domain" description="PNPLA" evidence="2">
    <location>
        <begin position="13"/>
        <end position="321"/>
    </location>
</feature>
<dbReference type="InterPro" id="IPR016035">
    <property type="entry name" value="Acyl_Trfase/lysoPLipase"/>
</dbReference>
<dbReference type="RefSeq" id="WP_196817066.1">
    <property type="nucleotide sequence ID" value="NZ_CP012850.1"/>
</dbReference>
<sequence length="587" mass="67491">MSIGGDNYFQRALVFQGGGALGAYEAGTYQQIYRKARKESLDGRLFDIVAGTSIGAINSTVLIGHYLENNSWDGSDEKLLEFWEGLMCSSIADSLFHRNSLVRIYWDNMKILNQDLADAENARRFWSIFEFAFSPRGVPNMFKSIPHLGSKFLNPFTDFLPWWKYDFTPLKDYLSKFVDFPIKTRLEDGQPRLLLTSVDIQDFSSTVVFDSYEKLHDAPEKNDHRLDDKGIDNSTLGYDSELDNNENSSKNIKKGRWYSEYGNSENRHLIFYDGIGVDQVLASALGKYAMNHSHIEDSHTGTTRQLWDGGYLSNTPLRELLSAHRNYWMEYTKINQNKIEAKESCTALIARIPELEVFIVNLHPLTPRDIPTDKDLVDDRENDIFFHDRTAYDEQVAYAFTDFVNMTRDLINLARSKGLSTEIDEILNKKAKTIARIGEYKFTTNRDLFLGKPRISKVWRIDRLETPEATFGKVTDFTPNSVRKLIQAGQFDARISIDRMELIFGIEDLISEGIMSMEEGDEIINEAREVITTEQLLYRMKKDEVVHAYNKYKEKILAKDLPVECKEILLNPGRDIVNLVSETHGQL</sequence>
<gene>
    <name evidence="3" type="ORF">NMY3_00184</name>
</gene>
<name>A0A654LSQ7_9ARCH</name>
<evidence type="ECO:0000259" key="2">
    <source>
        <dbReference type="PROSITE" id="PS51635"/>
    </source>
</evidence>
<accession>A0A654LSQ7</accession>
<dbReference type="OrthoDB" id="10595at2157"/>
<dbReference type="EMBL" id="CP012850">
    <property type="protein sequence ID" value="ALI34398.1"/>
    <property type="molecule type" value="Genomic_DNA"/>
</dbReference>
<evidence type="ECO:0000256" key="1">
    <source>
        <dbReference type="ARBA" id="ARBA00023098"/>
    </source>
</evidence>
<reference evidence="4" key="1">
    <citation type="submission" date="2015-10" db="EMBL/GenBank/DDBJ databases">
        <title>Niche specialization of a soil ammonia-oxidizing archaeon, Candidatus Nitrosocosmicus oleophilus.</title>
        <authorList>
            <person name="Jung M.-Y."/>
            <person name="Rhee S.-K."/>
        </authorList>
    </citation>
    <scope>NUCLEOTIDE SEQUENCE [LARGE SCALE GENOMIC DNA]</scope>
    <source>
        <strain evidence="4">MY3</strain>
    </source>
</reference>
<dbReference type="PROSITE" id="PS51635">
    <property type="entry name" value="PNPLA"/>
    <property type="match status" value="1"/>
</dbReference>
<dbReference type="KEGG" id="taa:NMY3_00184"/>
<dbReference type="Proteomes" id="UP000058925">
    <property type="component" value="Chromosome"/>
</dbReference>
<dbReference type="Gene3D" id="3.40.1090.10">
    <property type="entry name" value="Cytosolic phospholipase A2 catalytic domain"/>
    <property type="match status" value="1"/>
</dbReference>
<dbReference type="InterPro" id="IPR002641">
    <property type="entry name" value="PNPLA_dom"/>
</dbReference>
<evidence type="ECO:0000313" key="4">
    <source>
        <dbReference type="Proteomes" id="UP000058925"/>
    </source>
</evidence>
<dbReference type="SUPFAM" id="SSF52151">
    <property type="entry name" value="FabD/lysophospholipase-like"/>
    <property type="match status" value="1"/>
</dbReference>
<evidence type="ECO:0000313" key="3">
    <source>
        <dbReference type="EMBL" id="ALI34398.1"/>
    </source>
</evidence>
<protein>
    <submittedName>
        <fullName evidence="3">Patatin-like phospholipase</fullName>
    </submittedName>
</protein>
<dbReference type="GeneID" id="60420391"/>
<dbReference type="GO" id="GO:0006629">
    <property type="term" value="P:lipid metabolic process"/>
    <property type="evidence" value="ECO:0007669"/>
    <property type="project" value="UniProtKB-KW"/>
</dbReference>
<proteinExistence type="predicted"/>
<organism evidence="3 4">
    <name type="scientific">Candidatus Nitrosocosmicus oleophilus</name>
    <dbReference type="NCBI Taxonomy" id="1353260"/>
    <lineage>
        <taxon>Archaea</taxon>
        <taxon>Nitrososphaerota</taxon>
        <taxon>Nitrososphaeria</taxon>
        <taxon>Nitrososphaerales</taxon>
        <taxon>Nitrososphaeraceae</taxon>
        <taxon>Candidatus Nitrosocosmicus</taxon>
    </lineage>
</organism>
<keyword evidence="1" id="KW-0443">Lipid metabolism</keyword>
<dbReference type="Pfam" id="PF01734">
    <property type="entry name" value="Patatin"/>
    <property type="match status" value="1"/>
</dbReference>
<dbReference type="AlphaFoldDB" id="A0A654LSQ7"/>
<keyword evidence="4" id="KW-1185">Reference proteome</keyword>